<dbReference type="InterPro" id="IPR003663">
    <property type="entry name" value="Sugar/inositol_transpt"/>
</dbReference>
<keyword evidence="6 9" id="KW-0472">Membrane</keyword>
<dbReference type="NCBIfam" id="TIGR00879">
    <property type="entry name" value="SP"/>
    <property type="match status" value="1"/>
</dbReference>
<feature type="compositionally biased region" description="Polar residues" evidence="8">
    <location>
        <begin position="25"/>
        <end position="35"/>
    </location>
</feature>
<feature type="transmembrane region" description="Helical" evidence="9">
    <location>
        <begin position="348"/>
        <end position="369"/>
    </location>
</feature>
<keyword evidence="12" id="KW-1185">Reference proteome</keyword>
<name>A0A9P8C3B8_9HELO</name>
<feature type="transmembrane region" description="Helical" evidence="9">
    <location>
        <begin position="154"/>
        <end position="175"/>
    </location>
</feature>
<evidence type="ECO:0000256" key="2">
    <source>
        <dbReference type="ARBA" id="ARBA00010992"/>
    </source>
</evidence>
<evidence type="ECO:0000313" key="11">
    <source>
        <dbReference type="EMBL" id="KAG9231942.1"/>
    </source>
</evidence>
<evidence type="ECO:0000256" key="1">
    <source>
        <dbReference type="ARBA" id="ARBA00004141"/>
    </source>
</evidence>
<keyword evidence="4 9" id="KW-0812">Transmembrane</keyword>
<feature type="transmembrane region" description="Helical" evidence="9">
    <location>
        <begin position="53"/>
        <end position="73"/>
    </location>
</feature>
<feature type="transmembrane region" description="Helical" evidence="9">
    <location>
        <begin position="396"/>
        <end position="419"/>
    </location>
</feature>
<dbReference type="Pfam" id="PF00083">
    <property type="entry name" value="Sugar_tr"/>
    <property type="match status" value="1"/>
</dbReference>
<dbReference type="PANTHER" id="PTHR48022">
    <property type="entry name" value="PLASTIDIC GLUCOSE TRANSPORTER 4"/>
    <property type="match status" value="1"/>
</dbReference>
<dbReference type="GO" id="GO:0016020">
    <property type="term" value="C:membrane"/>
    <property type="evidence" value="ECO:0007669"/>
    <property type="project" value="UniProtKB-SubCell"/>
</dbReference>
<comment type="caution">
    <text evidence="11">The sequence shown here is derived from an EMBL/GenBank/DDBJ whole genome shotgun (WGS) entry which is preliminary data.</text>
</comment>
<evidence type="ECO:0000259" key="10">
    <source>
        <dbReference type="PROSITE" id="PS50850"/>
    </source>
</evidence>
<accession>A0A9P8C3B8</accession>
<sequence>MRFFGRKDAVAVPAEKDGSPIDTPLGTTARNSSISPAEKPAIVQNADVSEPPATWEAVIMGAIASIGGFMFGYESGQISGFLQMSDFLDRFGKNGEFSAVRQGSIVALLCAGTLVGCLASGDICDRIGRRYTISASAFFYIIGVIIETTSDKEWVQFAMGRFTAGLGIGALSTSVPMYQSESVPPKIRGAIVASYQLLITLGIWTAYMVNYRTSAAYSNSAQWRIPNGLSALWAIILGTAILFMPESPRFAYRKGKIEEARRTMAKLVKGGEAHGPYVDRQIREIQEKQEAEEDGGEHHWWEIFVIPSIRYRTILGMVLQAGQQLTGANFFFYYGTTIFLSTGISNSYITSIILGSVNVLATIAGLWIVKNCGRRLFWPFCSFATDPLSTKGAGGVLIAFTCIFITAFATTWGPLVWAITGEIYPARYRSACLAIATASNWLFNFLISFFTTFITDKIDYFYGLVFAGCTFALFFIVYFFVPESKDRSMEEIDTMFVLGIPPRKSAAWKIEDVGPEGMSGIATDKTHFAANGRDIKKQEGNGNLMVHDEKLYPENAGPSTV</sequence>
<feature type="transmembrane region" description="Helical" evidence="9">
    <location>
        <begin position="99"/>
        <end position="119"/>
    </location>
</feature>
<evidence type="ECO:0000256" key="4">
    <source>
        <dbReference type="ARBA" id="ARBA00022692"/>
    </source>
</evidence>
<evidence type="ECO:0000313" key="12">
    <source>
        <dbReference type="Proteomes" id="UP000824998"/>
    </source>
</evidence>
<dbReference type="InterPro" id="IPR036259">
    <property type="entry name" value="MFS_trans_sf"/>
</dbReference>
<dbReference type="PANTHER" id="PTHR48022:SF92">
    <property type="entry name" value="LOW AFFINITY GLUCOSE TRANSPORTER MSTE"/>
    <property type="match status" value="1"/>
</dbReference>
<dbReference type="Gene3D" id="1.20.1250.20">
    <property type="entry name" value="MFS general substrate transporter like domains"/>
    <property type="match status" value="1"/>
</dbReference>
<dbReference type="OrthoDB" id="5141738at2759"/>
<dbReference type="EMBL" id="MU251573">
    <property type="protein sequence ID" value="KAG9231942.1"/>
    <property type="molecule type" value="Genomic_DNA"/>
</dbReference>
<dbReference type="SUPFAM" id="SSF103473">
    <property type="entry name" value="MFS general substrate transporter"/>
    <property type="match status" value="1"/>
</dbReference>
<feature type="transmembrane region" description="Helical" evidence="9">
    <location>
        <begin position="187"/>
        <end position="207"/>
    </location>
</feature>
<dbReference type="PROSITE" id="PS50850">
    <property type="entry name" value="MFS"/>
    <property type="match status" value="1"/>
</dbReference>
<proteinExistence type="inferred from homology"/>
<keyword evidence="5 9" id="KW-1133">Transmembrane helix</keyword>
<evidence type="ECO:0000256" key="3">
    <source>
        <dbReference type="ARBA" id="ARBA00022448"/>
    </source>
</evidence>
<dbReference type="InterPro" id="IPR050360">
    <property type="entry name" value="MFS_Sugar_Transporters"/>
</dbReference>
<gene>
    <name evidence="11" type="ORF">BJ875DRAFT_515749</name>
</gene>
<dbReference type="Proteomes" id="UP000824998">
    <property type="component" value="Unassembled WGS sequence"/>
</dbReference>
<feature type="transmembrane region" description="Helical" evidence="9">
    <location>
        <begin position="227"/>
        <end position="244"/>
    </location>
</feature>
<feature type="region of interest" description="Disordered" evidence="8">
    <location>
        <begin position="14"/>
        <end position="36"/>
    </location>
</feature>
<dbReference type="InterPro" id="IPR020846">
    <property type="entry name" value="MFS_dom"/>
</dbReference>
<evidence type="ECO:0000256" key="8">
    <source>
        <dbReference type="SAM" id="MobiDB-lite"/>
    </source>
</evidence>
<feature type="transmembrane region" description="Helical" evidence="9">
    <location>
        <begin position="431"/>
        <end position="454"/>
    </location>
</feature>
<feature type="domain" description="Major facilitator superfamily (MFS) profile" evidence="10">
    <location>
        <begin position="60"/>
        <end position="485"/>
    </location>
</feature>
<evidence type="ECO:0000256" key="6">
    <source>
        <dbReference type="ARBA" id="ARBA00023136"/>
    </source>
</evidence>
<evidence type="ECO:0000256" key="5">
    <source>
        <dbReference type="ARBA" id="ARBA00022989"/>
    </source>
</evidence>
<comment type="subcellular location">
    <subcellularLocation>
        <location evidence="1">Membrane</location>
        <topology evidence="1">Multi-pass membrane protein</topology>
    </subcellularLocation>
</comment>
<dbReference type="InterPro" id="IPR005828">
    <property type="entry name" value="MFS_sugar_transport-like"/>
</dbReference>
<comment type="similarity">
    <text evidence="2 7">Belongs to the major facilitator superfamily. Sugar transporter (TC 2.A.1.1) family.</text>
</comment>
<dbReference type="PRINTS" id="PR00171">
    <property type="entry name" value="SUGRTRNSPORT"/>
</dbReference>
<evidence type="ECO:0000256" key="7">
    <source>
        <dbReference type="RuleBase" id="RU003346"/>
    </source>
</evidence>
<dbReference type="AlphaFoldDB" id="A0A9P8C3B8"/>
<evidence type="ECO:0000256" key="9">
    <source>
        <dbReference type="SAM" id="Phobius"/>
    </source>
</evidence>
<reference evidence="11" key="1">
    <citation type="journal article" date="2021" name="IMA Fungus">
        <title>Genomic characterization of three marine fungi, including Emericellopsis atlantica sp. nov. with signatures of a generalist lifestyle and marine biomass degradation.</title>
        <authorList>
            <person name="Hagestad O.C."/>
            <person name="Hou L."/>
            <person name="Andersen J.H."/>
            <person name="Hansen E.H."/>
            <person name="Altermark B."/>
            <person name="Li C."/>
            <person name="Kuhnert E."/>
            <person name="Cox R.J."/>
            <person name="Crous P.W."/>
            <person name="Spatafora J.W."/>
            <person name="Lail K."/>
            <person name="Amirebrahimi M."/>
            <person name="Lipzen A."/>
            <person name="Pangilinan J."/>
            <person name="Andreopoulos W."/>
            <person name="Hayes R.D."/>
            <person name="Ng V."/>
            <person name="Grigoriev I.V."/>
            <person name="Jackson S.A."/>
            <person name="Sutton T.D.S."/>
            <person name="Dobson A.D.W."/>
            <person name="Rama T."/>
        </authorList>
    </citation>
    <scope>NUCLEOTIDE SEQUENCE</scope>
    <source>
        <strain evidence="11">TRa018bII</strain>
    </source>
</reference>
<dbReference type="GO" id="GO:0005351">
    <property type="term" value="F:carbohydrate:proton symporter activity"/>
    <property type="evidence" value="ECO:0007669"/>
    <property type="project" value="TreeGrafter"/>
</dbReference>
<protein>
    <submittedName>
        <fullName evidence="11">Hexose transporter 2</fullName>
    </submittedName>
</protein>
<dbReference type="FunFam" id="1.20.1250.20:FF:001509">
    <property type="entry name" value="Uncharacterized protein"/>
    <property type="match status" value="1"/>
</dbReference>
<feature type="transmembrane region" description="Helical" evidence="9">
    <location>
        <begin position="460"/>
        <end position="481"/>
    </location>
</feature>
<keyword evidence="3 7" id="KW-0813">Transport</keyword>
<organism evidence="11 12">
    <name type="scientific">Amylocarpus encephaloides</name>
    <dbReference type="NCBI Taxonomy" id="45428"/>
    <lineage>
        <taxon>Eukaryota</taxon>
        <taxon>Fungi</taxon>
        <taxon>Dikarya</taxon>
        <taxon>Ascomycota</taxon>
        <taxon>Pezizomycotina</taxon>
        <taxon>Leotiomycetes</taxon>
        <taxon>Helotiales</taxon>
        <taxon>Helotiales incertae sedis</taxon>
        <taxon>Amylocarpus</taxon>
    </lineage>
</organism>
<dbReference type="CDD" id="cd17356">
    <property type="entry name" value="MFS_HXT"/>
    <property type="match status" value="1"/>
</dbReference>